<gene>
    <name evidence="1" type="ORF">QFC22_005969</name>
</gene>
<dbReference type="Proteomes" id="UP001243375">
    <property type="component" value="Unassembled WGS sequence"/>
</dbReference>
<sequence>MSRYIRMRTGNISVFKWERQWVAPAGLPQGSAYKVLKWVKTSEKVRPRLRVPPLHTSLTVSSTRRKKARFISLSSLTDGNNTNTNNTTNENNTTGNNAQEEAEDVDMMDLMDAENDNENENEEGDDDEPVVVVSKPSAEEGELKAEDKTEVVDLEADVDVDVSMDQQDESQPPSAARIEEQAPSSASAVDVGDEQLQSQPVTIMEDTADVQSSIVVRGEQNVEELQMEVDIPSTQEISAPMEKEKEQGPEKAGALLQDVSETPEPTSAEVSALPAATSPVQPNEKVASEDIISPAVVISTPTHAEEQGVMQADMEIQQQQLDRPEDSMDALALPVESAVPLPEDASNTENMENAEQGVGDCQAGYDVSPAVEAETVTTEPEGTQPTTITADSSLPVDNSTQSQSASASATSTPHHAERSRTPSPTPARIQEFQQSTSDRAHEPALVVPGNLSSPSPQPEPQPHQEAQIASTGVPSNAVQGSVAGGHVGDVQLGGAAAGTVAGEITLEVSHGTSAGAVAEAEAEREMMTMEGETDPGVPLGEGDPVGVNGEEEFADVDIRRAGAVAEAEGGAEILAKEMDVENTEQ</sequence>
<comment type="caution">
    <text evidence="1">The sequence shown here is derived from an EMBL/GenBank/DDBJ whole genome shotgun (WGS) entry which is preliminary data.</text>
</comment>
<dbReference type="EMBL" id="JASBWU010000021">
    <property type="protein sequence ID" value="KAJ9113660.1"/>
    <property type="molecule type" value="Genomic_DNA"/>
</dbReference>
<proteinExistence type="predicted"/>
<evidence type="ECO:0000313" key="1">
    <source>
        <dbReference type="EMBL" id="KAJ9113660.1"/>
    </source>
</evidence>
<accession>A0ACC2WQT5</accession>
<name>A0ACC2WQT5_9TREE</name>
<organism evidence="1 2">
    <name type="scientific">Naganishia vaughanmartiniae</name>
    <dbReference type="NCBI Taxonomy" id="1424756"/>
    <lineage>
        <taxon>Eukaryota</taxon>
        <taxon>Fungi</taxon>
        <taxon>Dikarya</taxon>
        <taxon>Basidiomycota</taxon>
        <taxon>Agaricomycotina</taxon>
        <taxon>Tremellomycetes</taxon>
        <taxon>Filobasidiales</taxon>
        <taxon>Filobasidiaceae</taxon>
        <taxon>Naganishia</taxon>
    </lineage>
</organism>
<reference evidence="1" key="1">
    <citation type="submission" date="2023-04" db="EMBL/GenBank/DDBJ databases">
        <title>Draft Genome sequencing of Naganishia species isolated from polar environments using Oxford Nanopore Technology.</title>
        <authorList>
            <person name="Leo P."/>
            <person name="Venkateswaran K."/>
        </authorList>
    </citation>
    <scope>NUCLEOTIDE SEQUENCE</scope>
    <source>
        <strain evidence="1">MNA-CCFEE 5425</strain>
    </source>
</reference>
<protein>
    <submittedName>
        <fullName evidence="1">Uncharacterized protein</fullName>
    </submittedName>
</protein>
<evidence type="ECO:0000313" key="2">
    <source>
        <dbReference type="Proteomes" id="UP001243375"/>
    </source>
</evidence>
<keyword evidence="2" id="KW-1185">Reference proteome</keyword>